<organism evidence="2 3">
    <name type="scientific">Batillaria attramentaria</name>
    <dbReference type="NCBI Taxonomy" id="370345"/>
    <lineage>
        <taxon>Eukaryota</taxon>
        <taxon>Metazoa</taxon>
        <taxon>Spiralia</taxon>
        <taxon>Lophotrochozoa</taxon>
        <taxon>Mollusca</taxon>
        <taxon>Gastropoda</taxon>
        <taxon>Caenogastropoda</taxon>
        <taxon>Sorbeoconcha</taxon>
        <taxon>Cerithioidea</taxon>
        <taxon>Batillariidae</taxon>
        <taxon>Batillaria</taxon>
    </lineage>
</organism>
<protein>
    <submittedName>
        <fullName evidence="2">Uncharacterized protein</fullName>
    </submittedName>
</protein>
<proteinExistence type="predicted"/>
<comment type="caution">
    <text evidence="2">The sequence shown here is derived from an EMBL/GenBank/DDBJ whole genome shotgun (WGS) entry which is preliminary data.</text>
</comment>
<gene>
    <name evidence="2" type="ORF">BaRGS_00016688</name>
</gene>
<dbReference type="AlphaFoldDB" id="A0ABD0KYY6"/>
<evidence type="ECO:0000313" key="3">
    <source>
        <dbReference type="Proteomes" id="UP001519460"/>
    </source>
</evidence>
<feature type="compositionally biased region" description="Polar residues" evidence="1">
    <location>
        <begin position="1"/>
        <end position="12"/>
    </location>
</feature>
<reference evidence="2 3" key="1">
    <citation type="journal article" date="2023" name="Sci. Data">
        <title>Genome assembly of the Korean intertidal mud-creeper Batillaria attramentaria.</title>
        <authorList>
            <person name="Patra A.K."/>
            <person name="Ho P.T."/>
            <person name="Jun S."/>
            <person name="Lee S.J."/>
            <person name="Kim Y."/>
            <person name="Won Y.J."/>
        </authorList>
    </citation>
    <scope>NUCLEOTIDE SEQUENCE [LARGE SCALE GENOMIC DNA]</scope>
    <source>
        <strain evidence="2">Wonlab-2016</strain>
    </source>
</reference>
<feature type="non-terminal residue" evidence="2">
    <location>
        <position position="1"/>
    </location>
</feature>
<feature type="region of interest" description="Disordered" evidence="1">
    <location>
        <begin position="1"/>
        <end position="99"/>
    </location>
</feature>
<name>A0ABD0KYY6_9CAEN</name>
<evidence type="ECO:0000256" key="1">
    <source>
        <dbReference type="SAM" id="MobiDB-lite"/>
    </source>
</evidence>
<feature type="non-terminal residue" evidence="2">
    <location>
        <position position="159"/>
    </location>
</feature>
<accession>A0ABD0KYY6</accession>
<keyword evidence="3" id="KW-1185">Reference proteome</keyword>
<evidence type="ECO:0000313" key="2">
    <source>
        <dbReference type="EMBL" id="KAK7492024.1"/>
    </source>
</evidence>
<feature type="compositionally biased region" description="Basic and acidic residues" evidence="1">
    <location>
        <begin position="74"/>
        <end position="91"/>
    </location>
</feature>
<sequence length="159" mass="17552">VFEGTRQGSSPQPGARAPHERHLTLEGFLRTSRKTNFAPLRHKMTEPPHHCGPILDGQSVDPRRQDNQLTLHDLGGDTSDRGGKSEKEKGALPRPRRWPRLNSVALSPVAEGRDRNGLIVVTSRTTTKPLFGGRKPPGEQFFPFEDGPGYQMGIDGSRV</sequence>
<dbReference type="EMBL" id="JACVVK020000107">
    <property type="protein sequence ID" value="KAK7492024.1"/>
    <property type="molecule type" value="Genomic_DNA"/>
</dbReference>
<dbReference type="Proteomes" id="UP001519460">
    <property type="component" value="Unassembled WGS sequence"/>
</dbReference>